<dbReference type="PANTHER" id="PTHR10655">
    <property type="entry name" value="LYSOPHOSPHOLIPASE-RELATED"/>
    <property type="match status" value="1"/>
</dbReference>
<sequence length="213" mass="23514">MPNRLERHEKAPSGRFEGCVITLHGRGTTGEDLIPLADEIALPGIRWIFPDAPFPFPDDFGGRMWYTSPPQGQSGILESRRLLFDLLDTLMTREGIPSDRIALIGFSQGAVMSLDVGLRYPQPLAAMIALSGYLASPEKLTAEKSPASIKTPILLVHGTMDEVVPVDGSRKAHTVLVKEGYQPRLEEYPMGHQVIPEEIQLIGDFLKTQLRIS</sequence>
<accession>A0A7X6DTY9</accession>
<reference evidence="4 5" key="1">
    <citation type="journal article" date="2020" name="Nature">
        <title>Bacterial chemolithoautotrophy via manganese oxidation.</title>
        <authorList>
            <person name="Yu H."/>
            <person name="Leadbetter J.R."/>
        </authorList>
    </citation>
    <scope>NUCLEOTIDE SEQUENCE [LARGE SCALE GENOMIC DNA]</scope>
    <source>
        <strain evidence="4 5">Mn-1</strain>
    </source>
</reference>
<dbReference type="Pfam" id="PF02230">
    <property type="entry name" value="Abhydrolase_2"/>
    <property type="match status" value="1"/>
</dbReference>
<comment type="caution">
    <text evidence="4">The sequence shown here is derived from an EMBL/GenBank/DDBJ whole genome shotgun (WGS) entry which is preliminary data.</text>
</comment>
<dbReference type="InterPro" id="IPR050565">
    <property type="entry name" value="LYPA1-2/EST-like"/>
</dbReference>
<gene>
    <name evidence="4" type="ORF">MNODULE_21565</name>
</gene>
<protein>
    <submittedName>
        <fullName evidence="4">Alpha/beta hydrolase</fullName>
    </submittedName>
</protein>
<evidence type="ECO:0000259" key="3">
    <source>
        <dbReference type="Pfam" id="PF02230"/>
    </source>
</evidence>
<name>A0A7X6DTY9_9BACT</name>
<dbReference type="InterPro" id="IPR003140">
    <property type="entry name" value="PLipase/COase/thioEstase"/>
</dbReference>
<evidence type="ECO:0000313" key="4">
    <source>
        <dbReference type="EMBL" id="NKE73352.1"/>
    </source>
</evidence>
<dbReference type="EMBL" id="VTOW01000006">
    <property type="protein sequence ID" value="NKE73352.1"/>
    <property type="molecule type" value="Genomic_DNA"/>
</dbReference>
<evidence type="ECO:0000313" key="5">
    <source>
        <dbReference type="Proteomes" id="UP000534783"/>
    </source>
</evidence>
<dbReference type="Gene3D" id="3.40.50.1820">
    <property type="entry name" value="alpha/beta hydrolase"/>
    <property type="match status" value="1"/>
</dbReference>
<evidence type="ECO:0000256" key="1">
    <source>
        <dbReference type="ARBA" id="ARBA00006499"/>
    </source>
</evidence>
<evidence type="ECO:0000256" key="2">
    <source>
        <dbReference type="ARBA" id="ARBA00022801"/>
    </source>
</evidence>
<comment type="similarity">
    <text evidence="1">Belongs to the AB hydrolase superfamily. AB hydrolase 2 family.</text>
</comment>
<dbReference type="Proteomes" id="UP000534783">
    <property type="component" value="Unassembled WGS sequence"/>
</dbReference>
<dbReference type="RefSeq" id="WP_272953316.1">
    <property type="nucleotide sequence ID" value="NZ_VTOW01000006.1"/>
</dbReference>
<dbReference type="PANTHER" id="PTHR10655:SF17">
    <property type="entry name" value="LYSOPHOSPHOLIPASE-LIKE PROTEIN 1"/>
    <property type="match status" value="1"/>
</dbReference>
<keyword evidence="5" id="KW-1185">Reference proteome</keyword>
<feature type="domain" description="Phospholipase/carboxylesterase/thioesterase" evidence="3">
    <location>
        <begin position="13"/>
        <end position="208"/>
    </location>
</feature>
<dbReference type="AlphaFoldDB" id="A0A7X6DTY9"/>
<dbReference type="SUPFAM" id="SSF53474">
    <property type="entry name" value="alpha/beta-Hydrolases"/>
    <property type="match status" value="1"/>
</dbReference>
<dbReference type="GO" id="GO:0016787">
    <property type="term" value="F:hydrolase activity"/>
    <property type="evidence" value="ECO:0007669"/>
    <property type="project" value="UniProtKB-KW"/>
</dbReference>
<keyword evidence="2 4" id="KW-0378">Hydrolase</keyword>
<organism evidence="4 5">
    <name type="scientific">Candidatus Manganitrophus noduliformans</name>
    <dbReference type="NCBI Taxonomy" id="2606439"/>
    <lineage>
        <taxon>Bacteria</taxon>
        <taxon>Pseudomonadati</taxon>
        <taxon>Nitrospirota</taxon>
        <taxon>Nitrospiria</taxon>
        <taxon>Candidatus Troglogloeales</taxon>
        <taxon>Candidatus Manganitrophaceae</taxon>
        <taxon>Candidatus Manganitrophus</taxon>
    </lineage>
</organism>
<proteinExistence type="inferred from homology"/>
<dbReference type="InterPro" id="IPR029058">
    <property type="entry name" value="AB_hydrolase_fold"/>
</dbReference>